<dbReference type="STRING" id="1090615.SAMN04515671_2400"/>
<keyword evidence="1" id="KW-0802">TPR repeat</keyword>
<gene>
    <name evidence="3" type="ORF">SAMN04515671_2400</name>
</gene>
<dbReference type="GO" id="GO:0031145">
    <property type="term" value="P:anaphase-promoting complex-dependent catabolic process"/>
    <property type="evidence" value="ECO:0007669"/>
    <property type="project" value="TreeGrafter"/>
</dbReference>
<dbReference type="GO" id="GO:0016567">
    <property type="term" value="P:protein ubiquitination"/>
    <property type="evidence" value="ECO:0007669"/>
    <property type="project" value="TreeGrafter"/>
</dbReference>
<dbReference type="GO" id="GO:0051301">
    <property type="term" value="P:cell division"/>
    <property type="evidence" value="ECO:0007669"/>
    <property type="project" value="TreeGrafter"/>
</dbReference>
<keyword evidence="2" id="KW-1133">Transmembrane helix</keyword>
<dbReference type="Pfam" id="PF14559">
    <property type="entry name" value="TPR_19"/>
    <property type="match status" value="2"/>
</dbReference>
<dbReference type="InterPro" id="IPR011990">
    <property type="entry name" value="TPR-like_helical_dom_sf"/>
</dbReference>
<feature type="transmembrane region" description="Helical" evidence="2">
    <location>
        <begin position="319"/>
        <end position="339"/>
    </location>
</feature>
<feature type="transmembrane region" description="Helical" evidence="2">
    <location>
        <begin position="225"/>
        <end position="245"/>
    </location>
</feature>
<accession>A0A1H0NL84</accession>
<evidence type="ECO:0000256" key="2">
    <source>
        <dbReference type="SAM" id="Phobius"/>
    </source>
</evidence>
<evidence type="ECO:0000313" key="3">
    <source>
        <dbReference type="EMBL" id="SDO93356.1"/>
    </source>
</evidence>
<protein>
    <submittedName>
        <fullName evidence="3">Tetratricopeptide repeat-containing protein</fullName>
    </submittedName>
</protein>
<dbReference type="SMART" id="SM00028">
    <property type="entry name" value="TPR"/>
    <property type="match status" value="5"/>
</dbReference>
<dbReference type="Gene3D" id="1.25.40.10">
    <property type="entry name" value="Tetratricopeptide repeat domain"/>
    <property type="match status" value="2"/>
</dbReference>
<dbReference type="PANTHER" id="PTHR12558:SF49">
    <property type="entry name" value="TPR DOMAIN CONTAINING PROTEIN"/>
    <property type="match status" value="1"/>
</dbReference>
<dbReference type="PANTHER" id="PTHR12558">
    <property type="entry name" value="CELL DIVISION CYCLE 16,23,27"/>
    <property type="match status" value="1"/>
</dbReference>
<dbReference type="AlphaFoldDB" id="A0A1H0NL84"/>
<evidence type="ECO:0000313" key="4">
    <source>
        <dbReference type="Proteomes" id="UP000198741"/>
    </source>
</evidence>
<feature type="repeat" description="TPR" evidence="1">
    <location>
        <begin position="141"/>
        <end position="174"/>
    </location>
</feature>
<organism evidence="3 4">
    <name type="scientific">Nakamurella panacisegetis</name>
    <dbReference type="NCBI Taxonomy" id="1090615"/>
    <lineage>
        <taxon>Bacteria</taxon>
        <taxon>Bacillati</taxon>
        <taxon>Actinomycetota</taxon>
        <taxon>Actinomycetes</taxon>
        <taxon>Nakamurellales</taxon>
        <taxon>Nakamurellaceae</taxon>
        <taxon>Nakamurella</taxon>
    </lineage>
</organism>
<dbReference type="PROSITE" id="PS50005">
    <property type="entry name" value="TPR"/>
    <property type="match status" value="1"/>
</dbReference>
<name>A0A1H0NL84_9ACTN</name>
<reference evidence="3 4" key="1">
    <citation type="submission" date="2016-10" db="EMBL/GenBank/DDBJ databases">
        <authorList>
            <person name="de Groot N.N."/>
        </authorList>
    </citation>
    <scope>NUCLEOTIDE SEQUENCE [LARGE SCALE GENOMIC DNA]</scope>
    <source>
        <strain evidence="4">P4-7,KCTC 19426,CECT 7604</strain>
    </source>
</reference>
<feature type="transmembrane region" description="Helical" evidence="2">
    <location>
        <begin position="251"/>
        <end position="270"/>
    </location>
</feature>
<dbReference type="RefSeq" id="WP_172832265.1">
    <property type="nucleotide sequence ID" value="NZ_LT629710.1"/>
</dbReference>
<keyword evidence="4" id="KW-1185">Reference proteome</keyword>
<dbReference type="GO" id="GO:0005737">
    <property type="term" value="C:cytoplasm"/>
    <property type="evidence" value="ECO:0007669"/>
    <property type="project" value="TreeGrafter"/>
</dbReference>
<proteinExistence type="predicted"/>
<dbReference type="InterPro" id="IPR019734">
    <property type="entry name" value="TPR_rpt"/>
</dbReference>
<feature type="transmembrane region" description="Helical" evidence="2">
    <location>
        <begin position="291"/>
        <end position="313"/>
    </location>
</feature>
<keyword evidence="2" id="KW-0472">Membrane</keyword>
<dbReference type="SUPFAM" id="SSF48452">
    <property type="entry name" value="TPR-like"/>
    <property type="match status" value="1"/>
</dbReference>
<evidence type="ECO:0000256" key="1">
    <source>
        <dbReference type="PROSITE-ProRule" id="PRU00339"/>
    </source>
</evidence>
<dbReference type="Proteomes" id="UP000198741">
    <property type="component" value="Chromosome I"/>
</dbReference>
<dbReference type="EMBL" id="LT629710">
    <property type="protein sequence ID" value="SDO93356.1"/>
    <property type="molecule type" value="Genomic_DNA"/>
</dbReference>
<sequence>MDDSDGVLHRAALLKDSGRSAQALALLAPHLARNPDDPIALRLAGWAHVDLNEYDAALACAVRLVTVAPDQPYAHLLMAVVQGGRKDAGASVQAIDTAIRLAPQRSEPYRIGAALDLQGHRVSPRTEHLARQAVFLAPNDAVAHRVLGSTLIELRRYDEAAAALGQAAALNPADAAVSNELARIDIAKGRSASAAAGFAAAVRADPTDRVARHNLQAAAWNAFRIAHLMLWLSFLVLGRLTLLGATDSTATLAHVVGPLAVLATLGAWAYQLRKRPSGFAFLLVAIRSDRMLTVAMVSHALSLVCLLAAAFATGSADEALVIAVSVLLLLATVVSWTRVSQLRRKSARAR</sequence>
<keyword evidence="2" id="KW-0812">Transmembrane</keyword>